<dbReference type="Proteomes" id="UP000018817">
    <property type="component" value="Unassembled WGS sequence"/>
</dbReference>
<sequence length="45" mass="4841">MRGSAGAISTVRGCKRQGSAEPDLHQKEVPEFDKRQGTDWGSGLP</sequence>
<protein>
    <submittedName>
        <fullName evidence="2">Uncharacterized protein</fullName>
    </submittedName>
</protein>
<dbReference type="RefSeq" id="XP_008903292.1">
    <property type="nucleotide sequence ID" value="XM_008905044.1"/>
</dbReference>
<name>W2QF50_PHYN3</name>
<dbReference type="VEuPathDB" id="FungiDB:PPTG_10368"/>
<reference evidence="2 3" key="2">
    <citation type="submission" date="2013-11" db="EMBL/GenBank/DDBJ databases">
        <title>The Genome Sequence of Phytophthora parasitica INRA-310.</title>
        <authorList>
            <consortium name="The Broad Institute Genomics Platform"/>
            <person name="Russ C."/>
            <person name="Tyler B."/>
            <person name="Panabieres F."/>
            <person name="Shan W."/>
            <person name="Tripathy S."/>
            <person name="Grunwald N."/>
            <person name="Machado M."/>
            <person name="Johnson C.S."/>
            <person name="Arredondo F."/>
            <person name="Hong C."/>
            <person name="Coffey M."/>
            <person name="Young S.K."/>
            <person name="Zeng Q."/>
            <person name="Gargeya S."/>
            <person name="Fitzgerald M."/>
            <person name="Abouelleil A."/>
            <person name="Alvarado L."/>
            <person name="Chapman S.B."/>
            <person name="Gainer-Dewar J."/>
            <person name="Goldberg J."/>
            <person name="Griggs A."/>
            <person name="Gujja S."/>
            <person name="Hansen M."/>
            <person name="Howarth C."/>
            <person name="Imamovic A."/>
            <person name="Ireland A."/>
            <person name="Larimer J."/>
            <person name="McCowan C."/>
            <person name="Murphy C."/>
            <person name="Pearson M."/>
            <person name="Poon T.W."/>
            <person name="Priest M."/>
            <person name="Roberts A."/>
            <person name="Saif S."/>
            <person name="Shea T."/>
            <person name="Sykes S."/>
            <person name="Wortman J."/>
            <person name="Nusbaum C."/>
            <person name="Birren B."/>
        </authorList>
    </citation>
    <scope>NUCLEOTIDE SEQUENCE [LARGE SCALE GENOMIC DNA]</scope>
    <source>
        <strain evidence="2 3">INRA-310</strain>
    </source>
</reference>
<evidence type="ECO:0000256" key="1">
    <source>
        <dbReference type="SAM" id="MobiDB-lite"/>
    </source>
</evidence>
<dbReference type="GeneID" id="20180005"/>
<gene>
    <name evidence="2" type="ORF">PPTG_10368</name>
</gene>
<evidence type="ECO:0000313" key="3">
    <source>
        <dbReference type="Proteomes" id="UP000018817"/>
    </source>
</evidence>
<evidence type="ECO:0000313" key="2">
    <source>
        <dbReference type="EMBL" id="ETN11501.1"/>
    </source>
</evidence>
<dbReference type="AlphaFoldDB" id="W2QF50"/>
<dbReference type="EMBL" id="KI669579">
    <property type="protein sequence ID" value="ETN11501.1"/>
    <property type="molecule type" value="Genomic_DNA"/>
</dbReference>
<proteinExistence type="predicted"/>
<organism evidence="2 3">
    <name type="scientific">Phytophthora nicotianae (strain INRA-310)</name>
    <name type="common">Phytophthora parasitica</name>
    <dbReference type="NCBI Taxonomy" id="761204"/>
    <lineage>
        <taxon>Eukaryota</taxon>
        <taxon>Sar</taxon>
        <taxon>Stramenopiles</taxon>
        <taxon>Oomycota</taxon>
        <taxon>Peronosporomycetes</taxon>
        <taxon>Peronosporales</taxon>
        <taxon>Peronosporaceae</taxon>
        <taxon>Phytophthora</taxon>
    </lineage>
</organism>
<feature type="region of interest" description="Disordered" evidence="1">
    <location>
        <begin position="1"/>
        <end position="45"/>
    </location>
</feature>
<accession>W2QF50</accession>
<feature type="compositionally biased region" description="Basic and acidic residues" evidence="1">
    <location>
        <begin position="22"/>
        <end position="37"/>
    </location>
</feature>
<reference evidence="3" key="1">
    <citation type="submission" date="2011-12" db="EMBL/GenBank/DDBJ databases">
        <authorList>
            <consortium name="The Broad Institute Genome Sequencing Platform"/>
            <person name="Russ C."/>
            <person name="Tyler B."/>
            <person name="Panabieres F."/>
            <person name="Shan W."/>
            <person name="Tripathy S."/>
            <person name="Grunwald N."/>
            <person name="Machado M."/>
            <person name="Young S.K."/>
            <person name="Zeng Q."/>
            <person name="Gargeya S."/>
            <person name="Fitzgerald M."/>
            <person name="Haas B."/>
            <person name="Abouelleil A."/>
            <person name="Alvarado L."/>
            <person name="Arachchi H.M."/>
            <person name="Berlin A."/>
            <person name="Chapman S.B."/>
            <person name="Gearin G."/>
            <person name="Goldberg J."/>
            <person name="Griggs A."/>
            <person name="Gujja S."/>
            <person name="Hansen M."/>
            <person name="Heiman D."/>
            <person name="Howarth C."/>
            <person name="Larimer J."/>
            <person name="Lui A."/>
            <person name="MacDonald P.J.P."/>
            <person name="McCowen C."/>
            <person name="Montmayeur A."/>
            <person name="Murphy C."/>
            <person name="Neiman D."/>
            <person name="Pearson M."/>
            <person name="Priest M."/>
            <person name="Roberts A."/>
            <person name="Saif S."/>
            <person name="Shea T."/>
            <person name="Sisk P."/>
            <person name="Stolte C."/>
            <person name="Sykes S."/>
            <person name="Wortman J."/>
            <person name="Nusbaum C."/>
            <person name="Birren B."/>
        </authorList>
    </citation>
    <scope>NUCLEOTIDE SEQUENCE [LARGE SCALE GENOMIC DNA]</scope>
    <source>
        <strain evidence="3">INRA-310</strain>
    </source>
</reference>